<evidence type="ECO:0000313" key="1">
    <source>
        <dbReference type="EMBL" id="EXX72426.1"/>
    </source>
</evidence>
<dbReference type="Proteomes" id="UP000022910">
    <property type="component" value="Unassembled WGS sequence"/>
</dbReference>
<proteinExistence type="predicted"/>
<dbReference type="HOGENOM" id="CLU_2694679_0_0_1"/>
<evidence type="ECO:0000313" key="2">
    <source>
        <dbReference type="Proteomes" id="UP000022910"/>
    </source>
</evidence>
<sequence length="75" mass="8845">MNLISTCLAIERHLNDQTIDDAETAEIDYLDEDVAYIFDLIRFACKMIKKKIPKRKNTERDIDASIKSVIFFMFR</sequence>
<dbReference type="EMBL" id="JEMT01015394">
    <property type="protein sequence ID" value="EXX72426.1"/>
    <property type="molecule type" value="Genomic_DNA"/>
</dbReference>
<dbReference type="AlphaFoldDB" id="A0A015LID0"/>
<comment type="caution">
    <text evidence="1">The sequence shown here is derived from an EMBL/GenBank/DDBJ whole genome shotgun (WGS) entry which is preliminary data.</text>
</comment>
<accession>A0A015LID0</accession>
<reference evidence="1 2" key="1">
    <citation type="submission" date="2014-02" db="EMBL/GenBank/DDBJ databases">
        <title>Single nucleus genome sequencing reveals high similarity among nuclei of an endomycorrhizal fungus.</title>
        <authorList>
            <person name="Lin K."/>
            <person name="Geurts R."/>
            <person name="Zhang Z."/>
            <person name="Limpens E."/>
            <person name="Saunders D.G."/>
            <person name="Mu D."/>
            <person name="Pang E."/>
            <person name="Cao H."/>
            <person name="Cha H."/>
            <person name="Lin T."/>
            <person name="Zhou Q."/>
            <person name="Shang Y."/>
            <person name="Li Y."/>
            <person name="Ivanov S."/>
            <person name="Sharma T."/>
            <person name="Velzen R.V."/>
            <person name="Ruijter N.D."/>
            <person name="Aanen D.K."/>
            <person name="Win J."/>
            <person name="Kamoun S."/>
            <person name="Bisseling T."/>
            <person name="Huang S."/>
        </authorList>
    </citation>
    <scope>NUCLEOTIDE SEQUENCE [LARGE SCALE GENOMIC DNA]</scope>
    <source>
        <strain evidence="2">DAOM197198w</strain>
    </source>
</reference>
<name>A0A015LID0_RHIIW</name>
<protein>
    <submittedName>
        <fullName evidence="1">Uncharacterized protein</fullName>
    </submittedName>
</protein>
<keyword evidence="2" id="KW-1185">Reference proteome</keyword>
<dbReference type="OrthoDB" id="2432020at2759"/>
<organism evidence="1 2">
    <name type="scientific">Rhizophagus irregularis (strain DAOM 197198w)</name>
    <name type="common">Glomus intraradices</name>
    <dbReference type="NCBI Taxonomy" id="1432141"/>
    <lineage>
        <taxon>Eukaryota</taxon>
        <taxon>Fungi</taxon>
        <taxon>Fungi incertae sedis</taxon>
        <taxon>Mucoromycota</taxon>
        <taxon>Glomeromycotina</taxon>
        <taxon>Glomeromycetes</taxon>
        <taxon>Glomerales</taxon>
        <taxon>Glomeraceae</taxon>
        <taxon>Rhizophagus</taxon>
    </lineage>
</organism>
<gene>
    <name evidence="1" type="ORF">RirG_069480</name>
</gene>